<comment type="caution">
    <text evidence="3">The sequence shown here is derived from an EMBL/GenBank/DDBJ whole genome shotgun (WGS) entry which is preliminary data.</text>
</comment>
<gene>
    <name evidence="3" type="ORF">SAOR_09870</name>
</gene>
<proteinExistence type="predicted"/>
<keyword evidence="2" id="KW-0732">Signal</keyword>
<accession>A0A423PMM4</accession>
<feature type="region of interest" description="Disordered" evidence="1">
    <location>
        <begin position="62"/>
        <end position="86"/>
    </location>
</feature>
<protein>
    <submittedName>
        <fullName evidence="3">Uncharacterized protein</fullName>
    </submittedName>
</protein>
<keyword evidence="4" id="KW-1185">Reference proteome</keyword>
<dbReference type="EMBL" id="AYKH01000018">
    <property type="protein sequence ID" value="ROO26839.1"/>
    <property type="molecule type" value="Genomic_DNA"/>
</dbReference>
<evidence type="ECO:0000256" key="1">
    <source>
        <dbReference type="SAM" id="MobiDB-lite"/>
    </source>
</evidence>
<evidence type="ECO:0000313" key="3">
    <source>
        <dbReference type="EMBL" id="ROO26839.1"/>
    </source>
</evidence>
<reference evidence="3 4" key="1">
    <citation type="submission" date="2013-10" db="EMBL/GenBank/DDBJ databases">
        <title>Salinisphaera orenii MK-B5 Genome Sequencing.</title>
        <authorList>
            <person name="Lai Q."/>
            <person name="Li C."/>
            <person name="Shao Z."/>
        </authorList>
    </citation>
    <scope>NUCLEOTIDE SEQUENCE [LARGE SCALE GENOMIC DNA]</scope>
    <source>
        <strain evidence="3 4">MK-B5</strain>
    </source>
</reference>
<evidence type="ECO:0000313" key="4">
    <source>
        <dbReference type="Proteomes" id="UP000283993"/>
    </source>
</evidence>
<feature type="signal peptide" evidence="2">
    <location>
        <begin position="1"/>
        <end position="27"/>
    </location>
</feature>
<evidence type="ECO:0000256" key="2">
    <source>
        <dbReference type="SAM" id="SignalP"/>
    </source>
</evidence>
<organism evidence="3 4">
    <name type="scientific">Salinisphaera orenii MK-B5</name>
    <dbReference type="NCBI Taxonomy" id="856730"/>
    <lineage>
        <taxon>Bacteria</taxon>
        <taxon>Pseudomonadati</taxon>
        <taxon>Pseudomonadota</taxon>
        <taxon>Gammaproteobacteria</taxon>
        <taxon>Salinisphaerales</taxon>
        <taxon>Salinisphaeraceae</taxon>
        <taxon>Salinisphaera</taxon>
    </lineage>
</organism>
<sequence>MKLNRTPRPTTLALILALAVGAGGAVAQAGVAEADRPAPQSSMRSAIPADQLGETAHDHVVYSGPRAPATQPLGEDPRSRMNGATAAGDLGETTAAHVIDSTPVAQHYRPGDGHASMGKIDPVARLGNR</sequence>
<dbReference type="AlphaFoldDB" id="A0A423PMM4"/>
<feature type="chain" id="PRO_5019343566" evidence="2">
    <location>
        <begin position="28"/>
        <end position="129"/>
    </location>
</feature>
<dbReference type="Proteomes" id="UP000283993">
    <property type="component" value="Unassembled WGS sequence"/>
</dbReference>
<dbReference type="RefSeq" id="WP_123631275.1">
    <property type="nucleotide sequence ID" value="NZ_AYKH01000018.1"/>
</dbReference>
<name>A0A423PMM4_9GAMM</name>
<feature type="region of interest" description="Disordered" evidence="1">
    <location>
        <begin position="105"/>
        <end position="129"/>
    </location>
</feature>